<accession>Q30X76</accession>
<dbReference type="eggNOG" id="ENOG502ZGW8">
    <property type="taxonomic scope" value="Bacteria"/>
</dbReference>
<dbReference type="RefSeq" id="WP_011368702.1">
    <property type="nucleotide sequence ID" value="NC_007519.1"/>
</dbReference>
<sequence length="81" mass="9657">MNELKQQLQEYLPPIFAGVEIDRLTGNALRWRTIQNIRANKDLPEHKKIPTDCFLRDGTRKVLVVRDKILEWWLQQLEKTS</sequence>
<dbReference type="STRING" id="207559.Dde_2926"/>
<dbReference type="EMBL" id="CP000112">
    <property type="protein sequence ID" value="ABB39720.2"/>
    <property type="molecule type" value="Genomic_DNA"/>
</dbReference>
<dbReference type="HOGENOM" id="CLU_2464101_0_0_7"/>
<dbReference type="KEGG" id="dde:Dde_2926"/>
<evidence type="ECO:0000313" key="2">
    <source>
        <dbReference type="Proteomes" id="UP000002710"/>
    </source>
</evidence>
<evidence type="ECO:0000313" key="1">
    <source>
        <dbReference type="EMBL" id="ABB39720.2"/>
    </source>
</evidence>
<proteinExistence type="predicted"/>
<name>Q30X76_OLEA2</name>
<keyword evidence="2" id="KW-1185">Reference proteome</keyword>
<protein>
    <submittedName>
        <fullName evidence="1">Uncharacterized protein</fullName>
    </submittedName>
</protein>
<organism evidence="1 2">
    <name type="scientific">Oleidesulfovibrio alaskensis (strain ATCC BAA-1058 / DSM 17464 / G20)</name>
    <name type="common">Desulfovibrio alaskensis</name>
    <dbReference type="NCBI Taxonomy" id="207559"/>
    <lineage>
        <taxon>Bacteria</taxon>
        <taxon>Pseudomonadati</taxon>
        <taxon>Thermodesulfobacteriota</taxon>
        <taxon>Desulfovibrionia</taxon>
        <taxon>Desulfovibrionales</taxon>
        <taxon>Desulfovibrionaceae</taxon>
        <taxon>Oleidesulfovibrio</taxon>
    </lineage>
</organism>
<reference evidence="1 2" key="1">
    <citation type="journal article" date="2011" name="J. Bacteriol.">
        <title>Complete genome sequence and updated annotation of Desulfovibrio alaskensis G20.</title>
        <authorList>
            <person name="Hauser L.J."/>
            <person name="Land M.L."/>
            <person name="Brown S.D."/>
            <person name="Larimer F."/>
            <person name="Keller K.L."/>
            <person name="Rapp-Giles B.J."/>
            <person name="Price M.N."/>
            <person name="Lin M."/>
            <person name="Bruce D.C."/>
            <person name="Detter J.C."/>
            <person name="Tapia R."/>
            <person name="Han C.S."/>
            <person name="Goodwin L.A."/>
            <person name="Cheng J.F."/>
            <person name="Pitluck S."/>
            <person name="Copeland A."/>
            <person name="Lucas S."/>
            <person name="Nolan M."/>
            <person name="Lapidus A.L."/>
            <person name="Palumbo A.V."/>
            <person name="Wall J.D."/>
        </authorList>
    </citation>
    <scope>NUCLEOTIDE SEQUENCE [LARGE SCALE GENOMIC DNA]</scope>
    <source>
        <strain evidence="2">ATCC BAA 1058 / DSM 17464 / G20</strain>
    </source>
</reference>
<dbReference type="Proteomes" id="UP000002710">
    <property type="component" value="Chromosome"/>
</dbReference>
<dbReference type="AlphaFoldDB" id="Q30X76"/>
<gene>
    <name evidence="1" type="ordered locus">Dde_2926</name>
</gene>